<keyword evidence="3" id="KW-1185">Reference proteome</keyword>
<reference evidence="2 3" key="1">
    <citation type="submission" date="2023-01" db="EMBL/GenBank/DDBJ databases">
        <title>Analysis of 21 Apiospora genomes using comparative genomics revels a genus with tremendous synthesis potential of carbohydrate active enzymes and secondary metabolites.</title>
        <authorList>
            <person name="Sorensen T."/>
        </authorList>
    </citation>
    <scope>NUCLEOTIDE SEQUENCE [LARGE SCALE GENOMIC DNA]</scope>
    <source>
        <strain evidence="2 3">CBS 20057</strain>
    </source>
</reference>
<feature type="region of interest" description="Disordered" evidence="1">
    <location>
        <begin position="1"/>
        <end position="49"/>
    </location>
</feature>
<dbReference type="EMBL" id="JAQQWI010000016">
    <property type="protein sequence ID" value="KAK8009310.1"/>
    <property type="molecule type" value="Genomic_DNA"/>
</dbReference>
<evidence type="ECO:0000313" key="2">
    <source>
        <dbReference type="EMBL" id="KAK8009310.1"/>
    </source>
</evidence>
<gene>
    <name evidence="2" type="ORF">PG991_011861</name>
</gene>
<comment type="caution">
    <text evidence="2">The sequence shown here is derived from an EMBL/GenBank/DDBJ whole genome shotgun (WGS) entry which is preliminary data.</text>
</comment>
<evidence type="ECO:0000313" key="3">
    <source>
        <dbReference type="Proteomes" id="UP001396898"/>
    </source>
</evidence>
<sequence length="177" mass="20016">MSSSWPNRAGGRNPSGSPASASGWGIPMTPERGTQASSSPSPAPQSSRYPAKPIEIKHCETDENFYNQFQCLVQHFNTLGIFGGNTTYEFFDTRFVLVLFRDHLDKDGKWLAKDILLTPCNPSIQLTDIRLHSALMDGYWKLSRWLARLMSGDKVNLYTFLKDDLQNEVKAKKERTI</sequence>
<feature type="compositionally biased region" description="Low complexity" evidence="1">
    <location>
        <begin position="35"/>
        <end position="47"/>
    </location>
</feature>
<organism evidence="2 3">
    <name type="scientific">Apiospora marii</name>
    <dbReference type="NCBI Taxonomy" id="335849"/>
    <lineage>
        <taxon>Eukaryota</taxon>
        <taxon>Fungi</taxon>
        <taxon>Dikarya</taxon>
        <taxon>Ascomycota</taxon>
        <taxon>Pezizomycotina</taxon>
        <taxon>Sordariomycetes</taxon>
        <taxon>Xylariomycetidae</taxon>
        <taxon>Amphisphaeriales</taxon>
        <taxon>Apiosporaceae</taxon>
        <taxon>Apiospora</taxon>
    </lineage>
</organism>
<accession>A0ABR1RFS3</accession>
<name>A0ABR1RFS3_9PEZI</name>
<evidence type="ECO:0000256" key="1">
    <source>
        <dbReference type="SAM" id="MobiDB-lite"/>
    </source>
</evidence>
<feature type="compositionally biased region" description="Low complexity" evidence="1">
    <location>
        <begin position="9"/>
        <end position="27"/>
    </location>
</feature>
<proteinExistence type="predicted"/>
<dbReference type="Proteomes" id="UP001396898">
    <property type="component" value="Unassembled WGS sequence"/>
</dbReference>
<protein>
    <submittedName>
        <fullName evidence="2">Uncharacterized protein</fullName>
    </submittedName>
</protein>